<evidence type="ECO:0000256" key="1">
    <source>
        <dbReference type="ARBA" id="ARBA00003510"/>
    </source>
</evidence>
<evidence type="ECO:0000313" key="14">
    <source>
        <dbReference type="Proteomes" id="UP000616114"/>
    </source>
</evidence>
<evidence type="ECO:0000259" key="12">
    <source>
        <dbReference type="PROSITE" id="PS50928"/>
    </source>
</evidence>
<dbReference type="SUPFAM" id="SSF161098">
    <property type="entry name" value="MetI-like"/>
    <property type="match status" value="1"/>
</dbReference>
<feature type="transmembrane region" description="Helical" evidence="10">
    <location>
        <begin position="158"/>
        <end position="184"/>
    </location>
</feature>
<keyword evidence="5 10" id="KW-1003">Cell membrane</keyword>
<evidence type="ECO:0000256" key="9">
    <source>
        <dbReference type="ARBA" id="ARBA00023136"/>
    </source>
</evidence>
<evidence type="ECO:0000256" key="2">
    <source>
        <dbReference type="ARBA" id="ARBA00004651"/>
    </source>
</evidence>
<feature type="transmembrane region" description="Helical" evidence="10">
    <location>
        <begin position="362"/>
        <end position="383"/>
    </location>
</feature>
<evidence type="ECO:0000256" key="10">
    <source>
        <dbReference type="RuleBase" id="RU363043"/>
    </source>
</evidence>
<feature type="transmembrane region" description="Helical" evidence="10">
    <location>
        <begin position="288"/>
        <end position="309"/>
    </location>
</feature>
<dbReference type="Pfam" id="PF00528">
    <property type="entry name" value="BPD_transp_1"/>
    <property type="match status" value="1"/>
</dbReference>
<dbReference type="Gene3D" id="1.10.3720.10">
    <property type="entry name" value="MetI-like"/>
    <property type="match status" value="1"/>
</dbReference>
<comment type="similarity">
    <text evidence="3 10">Belongs to the binding-protein-dependent transport system permease family. CysTW subfamily.</text>
</comment>
<feature type="transmembrane region" description="Helical" evidence="10">
    <location>
        <begin position="94"/>
        <end position="115"/>
    </location>
</feature>
<organism evidence="13 14">
    <name type="scientific">Sediminivirga luteola</name>
    <dbReference type="NCBI Taxonomy" id="1774748"/>
    <lineage>
        <taxon>Bacteria</taxon>
        <taxon>Bacillati</taxon>
        <taxon>Actinomycetota</taxon>
        <taxon>Actinomycetes</taxon>
        <taxon>Micrococcales</taxon>
        <taxon>Brevibacteriaceae</taxon>
        <taxon>Sediminivirga</taxon>
    </lineage>
</organism>
<comment type="function">
    <text evidence="1">Part of the binding-protein-dependent transport system for phosphate; probably responsible for the translocation of the substrate across the membrane.</text>
</comment>
<reference evidence="13" key="2">
    <citation type="submission" date="2020-09" db="EMBL/GenBank/DDBJ databases">
        <authorList>
            <person name="Sun Q."/>
            <person name="Zhou Y."/>
        </authorList>
    </citation>
    <scope>NUCLEOTIDE SEQUENCE</scope>
    <source>
        <strain evidence="13">CGMCC 1.12785</strain>
    </source>
</reference>
<proteinExistence type="inferred from homology"/>
<keyword evidence="9 10" id="KW-0472">Membrane</keyword>
<name>A0A8J2TY07_9MICO</name>
<evidence type="ECO:0000256" key="11">
    <source>
        <dbReference type="SAM" id="MobiDB-lite"/>
    </source>
</evidence>
<reference evidence="13" key="1">
    <citation type="journal article" date="2014" name="Int. J. Syst. Evol. Microbiol.">
        <title>Complete genome sequence of Corynebacterium casei LMG S-19264T (=DSM 44701T), isolated from a smear-ripened cheese.</title>
        <authorList>
            <consortium name="US DOE Joint Genome Institute (JGI-PGF)"/>
            <person name="Walter F."/>
            <person name="Albersmeier A."/>
            <person name="Kalinowski J."/>
            <person name="Ruckert C."/>
        </authorList>
    </citation>
    <scope>NUCLEOTIDE SEQUENCE</scope>
    <source>
        <strain evidence="13">CGMCC 1.12785</strain>
    </source>
</reference>
<dbReference type="InterPro" id="IPR035906">
    <property type="entry name" value="MetI-like_sf"/>
</dbReference>
<dbReference type="CDD" id="cd06261">
    <property type="entry name" value="TM_PBP2"/>
    <property type="match status" value="1"/>
</dbReference>
<dbReference type="InterPro" id="IPR005672">
    <property type="entry name" value="Phosphate_PstA"/>
</dbReference>
<accession>A0A8J2TY07</accession>
<evidence type="ECO:0000256" key="5">
    <source>
        <dbReference type="ARBA" id="ARBA00022475"/>
    </source>
</evidence>
<dbReference type="NCBIfam" id="TIGR00974">
    <property type="entry name" value="3a0107s02c"/>
    <property type="match status" value="1"/>
</dbReference>
<comment type="caution">
    <text evidence="13">The sequence shown here is derived from an EMBL/GenBank/DDBJ whole genome shotgun (WGS) entry which is preliminary data.</text>
</comment>
<feature type="transmembrane region" description="Helical" evidence="10">
    <location>
        <begin position="315"/>
        <end position="341"/>
    </location>
</feature>
<keyword evidence="14" id="KW-1185">Reference proteome</keyword>
<evidence type="ECO:0000256" key="8">
    <source>
        <dbReference type="ARBA" id="ARBA00022989"/>
    </source>
</evidence>
<dbReference type="InterPro" id="IPR000515">
    <property type="entry name" value="MetI-like"/>
</dbReference>
<feature type="transmembrane region" description="Helical" evidence="10">
    <location>
        <begin position="196"/>
        <end position="224"/>
    </location>
</feature>
<comment type="subcellular location">
    <subcellularLocation>
        <location evidence="2 10">Cell membrane</location>
        <topology evidence="2 10">Multi-pass membrane protein</topology>
    </subcellularLocation>
</comment>
<keyword evidence="8 10" id="KW-1133">Transmembrane helix</keyword>
<feature type="transmembrane region" description="Helical" evidence="10">
    <location>
        <begin position="59"/>
        <end position="82"/>
    </location>
</feature>
<feature type="transmembrane region" description="Helical" evidence="10">
    <location>
        <begin position="28"/>
        <end position="53"/>
    </location>
</feature>
<dbReference type="Proteomes" id="UP000616114">
    <property type="component" value="Unassembled WGS sequence"/>
</dbReference>
<dbReference type="EMBL" id="BMFY01000006">
    <property type="protein sequence ID" value="GGA13841.1"/>
    <property type="molecule type" value="Genomic_DNA"/>
</dbReference>
<dbReference type="PROSITE" id="PS50928">
    <property type="entry name" value="ABC_TM1"/>
    <property type="match status" value="1"/>
</dbReference>
<evidence type="ECO:0000256" key="4">
    <source>
        <dbReference type="ARBA" id="ARBA00022448"/>
    </source>
</evidence>
<dbReference type="PANTHER" id="PTHR42922:SF1">
    <property type="entry name" value="PHOSPHATE TRANSPORT SYSTEM PERMEASE PROTEIN PSTA"/>
    <property type="match status" value="1"/>
</dbReference>
<keyword evidence="7 10" id="KW-0812">Transmembrane</keyword>
<evidence type="ECO:0000256" key="6">
    <source>
        <dbReference type="ARBA" id="ARBA00022592"/>
    </source>
</evidence>
<dbReference type="AlphaFoldDB" id="A0A8J2TY07"/>
<feature type="domain" description="ABC transmembrane type-1" evidence="12">
    <location>
        <begin position="158"/>
        <end position="379"/>
    </location>
</feature>
<keyword evidence="6" id="KW-0592">Phosphate transport</keyword>
<gene>
    <name evidence="13" type="ORF">GCM10011333_15930</name>
</gene>
<dbReference type="RefSeq" id="WP_188550409.1">
    <property type="nucleotide sequence ID" value="NZ_BMFY01000006.1"/>
</dbReference>
<dbReference type="PANTHER" id="PTHR42922">
    <property type="entry name" value="PHOSPHATE TRANSPORT SYSTEM PERMEASE PROTEIN PSTA"/>
    <property type="match status" value="1"/>
</dbReference>
<evidence type="ECO:0000256" key="7">
    <source>
        <dbReference type="ARBA" id="ARBA00022692"/>
    </source>
</evidence>
<dbReference type="InterPro" id="IPR051408">
    <property type="entry name" value="Phosphate_transprt_permease"/>
</dbReference>
<evidence type="ECO:0000313" key="13">
    <source>
        <dbReference type="EMBL" id="GGA13841.1"/>
    </source>
</evidence>
<feature type="region of interest" description="Disordered" evidence="11">
    <location>
        <begin position="1"/>
        <end position="20"/>
    </location>
</feature>
<keyword evidence="4" id="KW-0813">Transport</keyword>
<dbReference type="GO" id="GO:0005315">
    <property type="term" value="F:phosphate transmembrane transporter activity"/>
    <property type="evidence" value="ECO:0007669"/>
    <property type="project" value="InterPro"/>
</dbReference>
<protein>
    <recommendedName>
        <fullName evidence="10">Phosphate transport system permease protein PstA</fullName>
    </recommendedName>
</protein>
<dbReference type="GO" id="GO:0005886">
    <property type="term" value="C:plasma membrane"/>
    <property type="evidence" value="ECO:0007669"/>
    <property type="project" value="UniProtKB-SubCell"/>
</dbReference>
<feature type="transmembrane region" description="Helical" evidence="10">
    <location>
        <begin position="236"/>
        <end position="256"/>
    </location>
</feature>
<sequence>MSTPTQETTTPPPPKAQNSLTQGTLPRWTWAAMLAGSVAVAAALAAALGAAFGAESFLMPLWVVLVPVIYLPAMLILQWVRINKRKAIDGFWKNLVYLAFLIALLPLVSVIWSVVSVGLPGLLAPGFLASDMSGITGRIDQETMETGGDVLGGIRHAIIGSLVITLAATVISVPIGLLTSIYLVEYSRGSWLSRAITFFVDVMTGIPSIVAGLFAAAATAWFISTASSLGLMAARPYTMGLTAAIALSVLMIPVVVRTTEEMLRVVPNELREASYALGVRKWRTILKVVIPTAISGIASGVTLSIARVIGETAPILVTAGFVVNANWNLVSGWMATLPVYIYRQFQNPIAPAATEPSEQRAWAAALVLIIIVMLLNLAARIIAQVFAPKKTGR</sequence>
<dbReference type="GO" id="GO:0035435">
    <property type="term" value="P:phosphate ion transmembrane transport"/>
    <property type="evidence" value="ECO:0007669"/>
    <property type="project" value="InterPro"/>
</dbReference>
<evidence type="ECO:0000256" key="3">
    <source>
        <dbReference type="ARBA" id="ARBA00007069"/>
    </source>
</evidence>